<keyword evidence="3 13" id="KW-0521">NADP</keyword>
<dbReference type="Proteomes" id="UP000237222">
    <property type="component" value="Unassembled WGS sequence"/>
</dbReference>
<dbReference type="InterPro" id="IPR036291">
    <property type="entry name" value="NAD(P)-bd_dom_sf"/>
</dbReference>
<feature type="binding site" evidence="15">
    <location>
        <position position="109"/>
    </location>
    <ligand>
        <name>substrate</name>
    </ligand>
</feature>
<dbReference type="AlphaFoldDB" id="A0A2S4HEP0"/>
<dbReference type="UniPathway" id="UPA00940"/>
<dbReference type="InterPro" id="IPR006109">
    <property type="entry name" value="G3P_DH_NAD-dep_C"/>
</dbReference>
<comment type="similarity">
    <text evidence="1 13 17">Belongs to the NAD-dependent glycerol-3-phosphate dehydrogenase family.</text>
</comment>
<dbReference type="NCBIfam" id="NF000942">
    <property type="entry name" value="PRK00094.1-4"/>
    <property type="match status" value="1"/>
</dbReference>
<evidence type="ECO:0000256" key="16">
    <source>
        <dbReference type="PIRSR" id="PIRSR000114-3"/>
    </source>
</evidence>
<evidence type="ECO:0000256" key="3">
    <source>
        <dbReference type="ARBA" id="ARBA00022857"/>
    </source>
</evidence>
<dbReference type="HAMAP" id="MF_00394">
    <property type="entry name" value="NAD_Glyc3P_dehydrog"/>
    <property type="match status" value="1"/>
</dbReference>
<comment type="subcellular location">
    <subcellularLocation>
        <location evidence="13">Cytoplasm</location>
    </subcellularLocation>
</comment>
<dbReference type="InterPro" id="IPR008927">
    <property type="entry name" value="6-PGluconate_DH-like_C_sf"/>
</dbReference>
<feature type="binding site" evidence="16">
    <location>
        <position position="141"/>
    </location>
    <ligand>
        <name>NAD(+)</name>
        <dbReference type="ChEBI" id="CHEBI:57540"/>
    </ligand>
</feature>
<evidence type="ECO:0000256" key="11">
    <source>
        <dbReference type="ARBA" id="ARBA00069372"/>
    </source>
</evidence>
<feature type="binding site" evidence="13">
    <location>
        <position position="109"/>
    </location>
    <ligand>
        <name>sn-glycerol 3-phosphate</name>
        <dbReference type="ChEBI" id="CHEBI:57597"/>
    </ligand>
</feature>
<feature type="binding site" evidence="13">
    <location>
        <position position="35"/>
    </location>
    <ligand>
        <name>NADPH</name>
        <dbReference type="ChEBI" id="CHEBI:57783"/>
    </ligand>
</feature>
<evidence type="ECO:0000259" key="18">
    <source>
        <dbReference type="Pfam" id="PF01210"/>
    </source>
</evidence>
<feature type="binding site" evidence="13">
    <location>
        <position position="14"/>
    </location>
    <ligand>
        <name>NADPH</name>
        <dbReference type="ChEBI" id="CHEBI:57783"/>
    </ligand>
</feature>
<sequence length="338" mass="36679">MGKQYKVAIIGGGSFGTAIANIMADNGHDTCQWMRTAERVQEVNELHTNEVYLPGIKLNPSLRASSNLQETVANCDAVFFSIPSKSSREVARQLADYLAPGTILVSTTKGIEFESNKLMSEVLREELPQVRLGVMSGPNLAKELAARMITGTVIASEDPEVNATIQEVLQCSYFRVYAGNDMYGVELAGALKNVYAITAGMAAAMGCGHNTISMLVTRSLAEMSRYAVIKGADPLTFMGLAGVGDLFVTCTSPLSRNYRVGYELGQGRDLNEVVASLGQVAEGVNTLRLMKEQSEALDIYMPLVNGLYDIIYNGRQVSEVIGTMMCAEQNRDVEFIIK</sequence>
<dbReference type="GO" id="GO:0051287">
    <property type="term" value="F:NAD binding"/>
    <property type="evidence" value="ECO:0007669"/>
    <property type="project" value="InterPro"/>
</dbReference>
<dbReference type="FunFam" id="3.40.50.720:FF:000019">
    <property type="entry name" value="Glycerol-3-phosphate dehydrogenase [NAD(P)+]"/>
    <property type="match status" value="1"/>
</dbReference>
<evidence type="ECO:0000256" key="8">
    <source>
        <dbReference type="ARBA" id="ARBA00023264"/>
    </source>
</evidence>
<dbReference type="PRINTS" id="PR00077">
    <property type="entry name" value="GPDHDRGNASE"/>
</dbReference>
<feature type="binding site" evidence="13">
    <location>
        <position position="15"/>
    </location>
    <ligand>
        <name>NADPH</name>
        <dbReference type="ChEBI" id="CHEBI:57783"/>
    </ligand>
</feature>
<evidence type="ECO:0000256" key="13">
    <source>
        <dbReference type="HAMAP-Rule" id="MF_00394"/>
    </source>
</evidence>
<feature type="binding site" evidence="13">
    <location>
        <position position="257"/>
    </location>
    <ligand>
        <name>sn-glycerol 3-phosphate</name>
        <dbReference type="ChEBI" id="CHEBI:57597"/>
    </ligand>
</feature>
<feature type="binding site" evidence="13">
    <location>
        <position position="256"/>
    </location>
    <ligand>
        <name>NADPH</name>
        <dbReference type="ChEBI" id="CHEBI:57783"/>
    </ligand>
</feature>
<dbReference type="InterPro" id="IPR013328">
    <property type="entry name" value="6PGD_dom2"/>
</dbReference>
<evidence type="ECO:0000256" key="2">
    <source>
        <dbReference type="ARBA" id="ARBA00022516"/>
    </source>
</evidence>
<dbReference type="PIRSF" id="PIRSF000114">
    <property type="entry name" value="Glycerol-3-P_dh"/>
    <property type="match status" value="1"/>
</dbReference>
<evidence type="ECO:0000256" key="10">
    <source>
        <dbReference type="ARBA" id="ARBA00066687"/>
    </source>
</evidence>
<evidence type="ECO:0000256" key="4">
    <source>
        <dbReference type="ARBA" id="ARBA00023002"/>
    </source>
</evidence>
<organism evidence="20 22">
    <name type="scientific">Zhongshania marina</name>
    <dbReference type="NCBI Taxonomy" id="2304603"/>
    <lineage>
        <taxon>Bacteria</taxon>
        <taxon>Pseudomonadati</taxon>
        <taxon>Pseudomonadota</taxon>
        <taxon>Gammaproteobacteria</taxon>
        <taxon>Cellvibrionales</taxon>
        <taxon>Spongiibacteraceae</taxon>
        <taxon>Zhongshania</taxon>
    </lineage>
</organism>
<keyword evidence="5 13" id="KW-0520">NAD</keyword>
<dbReference type="Gene3D" id="3.40.50.720">
    <property type="entry name" value="NAD(P)-binding Rossmann-like Domain"/>
    <property type="match status" value="1"/>
</dbReference>
<keyword evidence="23" id="KW-1185">Reference proteome</keyword>
<evidence type="ECO:0000256" key="9">
    <source>
        <dbReference type="ARBA" id="ARBA00052716"/>
    </source>
</evidence>
<feature type="binding site" evidence="13">
    <location>
        <position position="52"/>
    </location>
    <ligand>
        <name>NADPH</name>
        <dbReference type="ChEBI" id="CHEBI:57783"/>
    </ligand>
</feature>
<keyword evidence="4 13" id="KW-0560">Oxidoreductase</keyword>
<feature type="binding site" evidence="13">
    <location>
        <position position="245"/>
    </location>
    <ligand>
        <name>sn-glycerol 3-phosphate</name>
        <dbReference type="ChEBI" id="CHEBI:57597"/>
    </ligand>
</feature>
<dbReference type="PANTHER" id="PTHR11728">
    <property type="entry name" value="GLYCEROL-3-PHOSPHATE DEHYDROGENASE"/>
    <property type="match status" value="1"/>
</dbReference>
<dbReference type="OrthoDB" id="9812273at2"/>
<keyword evidence="13" id="KW-0547">Nucleotide-binding</keyword>
<feature type="active site" description="Proton acceptor" evidence="13 14">
    <location>
        <position position="192"/>
    </location>
</feature>
<feature type="binding site" evidence="13">
    <location>
        <position position="109"/>
    </location>
    <ligand>
        <name>NADPH</name>
        <dbReference type="ChEBI" id="CHEBI:57783"/>
    </ligand>
</feature>
<comment type="catalytic activity">
    <reaction evidence="9">
        <text>sn-glycerol 3-phosphate + NADP(+) = dihydroxyacetone phosphate + NADPH + H(+)</text>
        <dbReference type="Rhea" id="RHEA:11096"/>
        <dbReference type="ChEBI" id="CHEBI:15378"/>
        <dbReference type="ChEBI" id="CHEBI:57597"/>
        <dbReference type="ChEBI" id="CHEBI:57642"/>
        <dbReference type="ChEBI" id="CHEBI:57783"/>
        <dbReference type="ChEBI" id="CHEBI:58349"/>
        <dbReference type="EC" id="1.1.1.94"/>
    </reaction>
    <physiologicalReaction direction="right-to-left" evidence="9">
        <dbReference type="Rhea" id="RHEA:11098"/>
    </physiologicalReaction>
</comment>
<dbReference type="NCBIfam" id="NF000946">
    <property type="entry name" value="PRK00094.2-4"/>
    <property type="match status" value="1"/>
</dbReference>
<comment type="function">
    <text evidence="13">Catalyzes the reduction of the glycolytic intermediate dihydroxyacetone phosphate (DHAP) to sn-glycerol 3-phosphate (G3P), the key precursor for phospholipid synthesis.</text>
</comment>
<dbReference type="Pfam" id="PF01210">
    <property type="entry name" value="NAD_Gly3P_dh_N"/>
    <property type="match status" value="1"/>
</dbReference>
<feature type="domain" description="Glycerol-3-phosphate dehydrogenase NAD-dependent N-terminal" evidence="18">
    <location>
        <begin position="6"/>
        <end position="160"/>
    </location>
</feature>
<dbReference type="EMBL" id="PQGG01000028">
    <property type="protein sequence ID" value="POP52452.1"/>
    <property type="molecule type" value="Genomic_DNA"/>
</dbReference>
<feature type="binding site" evidence="16">
    <location>
        <begin position="11"/>
        <end position="16"/>
    </location>
    <ligand>
        <name>NAD(+)</name>
        <dbReference type="ChEBI" id="CHEBI:57540"/>
    </ligand>
</feature>
<feature type="binding site" evidence="13">
    <location>
        <position position="141"/>
    </location>
    <ligand>
        <name>NADPH</name>
        <dbReference type="ChEBI" id="CHEBI:57783"/>
    </ligand>
</feature>
<comment type="catalytic activity">
    <reaction evidence="13">
        <text>sn-glycerol 3-phosphate + NAD(+) = dihydroxyacetone phosphate + NADH + H(+)</text>
        <dbReference type="Rhea" id="RHEA:11092"/>
        <dbReference type="ChEBI" id="CHEBI:15378"/>
        <dbReference type="ChEBI" id="CHEBI:57540"/>
        <dbReference type="ChEBI" id="CHEBI:57597"/>
        <dbReference type="ChEBI" id="CHEBI:57642"/>
        <dbReference type="ChEBI" id="CHEBI:57945"/>
        <dbReference type="EC" id="1.1.1.94"/>
    </reaction>
</comment>
<feature type="binding site" evidence="13">
    <location>
        <position position="255"/>
    </location>
    <ligand>
        <name>sn-glycerol 3-phosphate</name>
        <dbReference type="ChEBI" id="CHEBI:57597"/>
    </ligand>
</feature>
<evidence type="ECO:0000313" key="23">
    <source>
        <dbReference type="Proteomes" id="UP000274695"/>
    </source>
</evidence>
<dbReference type="SUPFAM" id="SSF51735">
    <property type="entry name" value="NAD(P)-binding Rossmann-fold domains"/>
    <property type="match status" value="1"/>
</dbReference>
<comment type="pathway">
    <text evidence="13">Membrane lipid metabolism; glycerophospholipid metabolism.</text>
</comment>
<dbReference type="InterPro" id="IPR006168">
    <property type="entry name" value="G3P_DH_NAD-dep"/>
</dbReference>
<keyword evidence="13" id="KW-0963">Cytoplasm</keyword>
<evidence type="ECO:0000313" key="21">
    <source>
        <dbReference type="EMBL" id="RNL67615.1"/>
    </source>
</evidence>
<keyword evidence="2 13" id="KW-0444">Lipid biosynthesis</keyword>
<name>A0A2S4HEP0_9GAMM</name>
<feature type="binding site" evidence="13">
    <location>
        <position position="280"/>
    </location>
    <ligand>
        <name>NADPH</name>
        <dbReference type="ChEBI" id="CHEBI:57783"/>
    </ligand>
</feature>
<evidence type="ECO:0000256" key="14">
    <source>
        <dbReference type="PIRSR" id="PIRSR000114-1"/>
    </source>
</evidence>
<dbReference type="GO" id="GO:0005975">
    <property type="term" value="P:carbohydrate metabolic process"/>
    <property type="evidence" value="ECO:0007669"/>
    <property type="project" value="InterPro"/>
</dbReference>
<feature type="binding site" evidence="13">
    <location>
        <position position="282"/>
    </location>
    <ligand>
        <name>NADPH</name>
        <dbReference type="ChEBI" id="CHEBI:57783"/>
    </ligand>
</feature>
<proteinExistence type="inferred from homology"/>
<evidence type="ECO:0000256" key="7">
    <source>
        <dbReference type="ARBA" id="ARBA00023209"/>
    </source>
</evidence>
<feature type="binding site" evidence="13">
    <location>
        <position position="256"/>
    </location>
    <ligand>
        <name>sn-glycerol 3-phosphate</name>
        <dbReference type="ChEBI" id="CHEBI:57597"/>
    </ligand>
</feature>
<feature type="domain" description="Glycerol-3-phosphate dehydrogenase NAD-dependent C-terminal" evidence="19">
    <location>
        <begin position="181"/>
        <end position="321"/>
    </location>
</feature>
<comment type="caution">
    <text evidence="20">The sequence shown here is derived from an EMBL/GenBank/DDBJ whole genome shotgun (WGS) entry which is preliminary data.</text>
</comment>
<evidence type="ECO:0000256" key="15">
    <source>
        <dbReference type="PIRSR" id="PIRSR000114-2"/>
    </source>
</evidence>
<feature type="binding site" evidence="16">
    <location>
        <position position="256"/>
    </location>
    <ligand>
        <name>NAD(+)</name>
        <dbReference type="ChEBI" id="CHEBI:57540"/>
    </ligand>
</feature>
<dbReference type="InterPro" id="IPR011128">
    <property type="entry name" value="G3P_DH_NAD-dep_N"/>
</dbReference>
<evidence type="ECO:0000256" key="17">
    <source>
        <dbReference type="RuleBase" id="RU000437"/>
    </source>
</evidence>
<dbReference type="GO" id="GO:0046167">
    <property type="term" value="P:glycerol-3-phosphate biosynthetic process"/>
    <property type="evidence" value="ECO:0007669"/>
    <property type="project" value="UniProtKB-UniRule"/>
</dbReference>
<keyword evidence="6 13" id="KW-0443">Lipid metabolism</keyword>
<evidence type="ECO:0000256" key="6">
    <source>
        <dbReference type="ARBA" id="ARBA00023098"/>
    </source>
</evidence>
<protein>
    <recommendedName>
        <fullName evidence="11 13">Glycerol-3-phosphate dehydrogenase [NAD(P)+]</fullName>
        <ecNumber evidence="10 13">1.1.1.94</ecNumber>
    </recommendedName>
    <alternativeName>
        <fullName evidence="13">NAD(P)(+)-dependent glycerol-3-phosphate dehydrogenase</fullName>
    </alternativeName>
    <alternativeName>
        <fullName evidence="12 13">NAD(P)H-dependent dihydroxyacetone-phosphate reductase</fullName>
    </alternativeName>
</protein>
<evidence type="ECO:0000313" key="20">
    <source>
        <dbReference type="EMBL" id="POP52452.1"/>
    </source>
</evidence>
<reference evidence="20 22" key="1">
    <citation type="submission" date="2018-01" db="EMBL/GenBank/DDBJ databases">
        <authorList>
            <person name="Yu X.-D."/>
        </authorList>
    </citation>
    <scope>NUCLEOTIDE SEQUENCE [LARGE SCALE GENOMIC DNA]</scope>
    <source>
        <strain evidence="20 22">ZX-21</strain>
    </source>
</reference>
<evidence type="ECO:0000313" key="22">
    <source>
        <dbReference type="Proteomes" id="UP000237222"/>
    </source>
</evidence>
<feature type="binding site" evidence="13">
    <location>
        <position position="192"/>
    </location>
    <ligand>
        <name>sn-glycerol 3-phosphate</name>
        <dbReference type="ChEBI" id="CHEBI:57597"/>
    </ligand>
</feature>
<feature type="binding site" evidence="15">
    <location>
        <begin position="256"/>
        <end position="257"/>
    </location>
    <ligand>
        <name>substrate</name>
    </ligand>
</feature>
<keyword evidence="8 13" id="KW-1208">Phospholipid metabolism</keyword>
<dbReference type="PANTHER" id="PTHR11728:SF1">
    <property type="entry name" value="GLYCEROL-3-PHOSPHATE DEHYDROGENASE [NAD(+)] 2, CHLOROPLASTIC"/>
    <property type="match status" value="1"/>
</dbReference>
<dbReference type="SUPFAM" id="SSF48179">
    <property type="entry name" value="6-phosphogluconate dehydrogenase C-terminal domain-like"/>
    <property type="match status" value="1"/>
</dbReference>
<gene>
    <name evidence="13" type="primary">gpsA</name>
    <name evidence="20" type="ORF">C0068_11535</name>
    <name evidence="21" type="ORF">D0911_00855</name>
</gene>
<dbReference type="NCBIfam" id="NF000940">
    <property type="entry name" value="PRK00094.1-2"/>
    <property type="match status" value="1"/>
</dbReference>
<dbReference type="EMBL" id="RHGB01000001">
    <property type="protein sequence ID" value="RNL67615.1"/>
    <property type="molecule type" value="Genomic_DNA"/>
</dbReference>
<dbReference type="Proteomes" id="UP000274695">
    <property type="component" value="Unassembled WGS sequence"/>
</dbReference>
<evidence type="ECO:0000259" key="19">
    <source>
        <dbReference type="Pfam" id="PF07479"/>
    </source>
</evidence>
<feature type="binding site" evidence="13">
    <location>
        <position position="137"/>
    </location>
    <ligand>
        <name>sn-glycerol 3-phosphate</name>
        <dbReference type="ChEBI" id="CHEBI:57597"/>
    </ligand>
</feature>
<dbReference type="GO" id="GO:0046474">
    <property type="term" value="P:glycerophospholipid biosynthetic process"/>
    <property type="evidence" value="ECO:0007669"/>
    <property type="project" value="TreeGrafter"/>
</dbReference>
<keyword evidence="7 13" id="KW-0594">Phospholipid biosynthesis</keyword>
<reference evidence="21 23" key="2">
    <citation type="submission" date="2018-10" db="EMBL/GenBank/DDBJ databases">
        <title>Draft genome sequence of Zhongshania sp. DSW25-10.</title>
        <authorList>
            <person name="Oh J."/>
        </authorList>
    </citation>
    <scope>NUCLEOTIDE SEQUENCE [LARGE SCALE GENOMIC DNA]</scope>
    <source>
        <strain evidence="21 23">DSW25-10</strain>
    </source>
</reference>
<evidence type="ECO:0000256" key="1">
    <source>
        <dbReference type="ARBA" id="ARBA00011009"/>
    </source>
</evidence>
<accession>A0A2S4HEP0</accession>
<dbReference type="GO" id="GO:0047952">
    <property type="term" value="F:glycerol-3-phosphate dehydrogenase [NAD(P)+] activity"/>
    <property type="evidence" value="ECO:0007669"/>
    <property type="project" value="UniProtKB-UniRule"/>
</dbReference>
<evidence type="ECO:0000256" key="12">
    <source>
        <dbReference type="ARBA" id="ARBA00080511"/>
    </source>
</evidence>
<dbReference type="GO" id="GO:0046168">
    <property type="term" value="P:glycerol-3-phosphate catabolic process"/>
    <property type="evidence" value="ECO:0007669"/>
    <property type="project" value="InterPro"/>
</dbReference>
<comment type="caution">
    <text evidence="13">Lacks conserved residue(s) required for the propagation of feature annotation.</text>
</comment>
<dbReference type="Gene3D" id="1.10.1040.10">
    <property type="entry name" value="N-(1-d-carboxylethyl)-l-norvaline Dehydrogenase, domain 2"/>
    <property type="match status" value="1"/>
</dbReference>
<dbReference type="FunFam" id="1.10.1040.10:FF:000001">
    <property type="entry name" value="Glycerol-3-phosphate dehydrogenase [NAD(P)+]"/>
    <property type="match status" value="1"/>
</dbReference>
<evidence type="ECO:0000256" key="5">
    <source>
        <dbReference type="ARBA" id="ARBA00023027"/>
    </source>
</evidence>
<dbReference type="RefSeq" id="WP_103684637.1">
    <property type="nucleotide sequence ID" value="NZ_PQGG01000028.1"/>
</dbReference>
<dbReference type="GO" id="GO:0005829">
    <property type="term" value="C:cytosol"/>
    <property type="evidence" value="ECO:0007669"/>
    <property type="project" value="TreeGrafter"/>
</dbReference>
<dbReference type="Pfam" id="PF07479">
    <property type="entry name" value="NAD_Gly3P_dh_C"/>
    <property type="match status" value="1"/>
</dbReference>
<dbReference type="EC" id="1.1.1.94" evidence="10 13"/>